<evidence type="ECO:0000259" key="4">
    <source>
        <dbReference type="PROSITE" id="PS51077"/>
    </source>
</evidence>
<dbReference type="PROSITE" id="PS51078">
    <property type="entry name" value="ICLR_ED"/>
    <property type="match status" value="1"/>
</dbReference>
<dbReference type="PANTHER" id="PTHR30136:SF24">
    <property type="entry name" value="HTH-TYPE TRANSCRIPTIONAL REPRESSOR ALLR"/>
    <property type="match status" value="1"/>
</dbReference>
<sequence length="245" mass="26319">MRMSKTVAKAVHVLEVLADGPRGIAELSRELGVHHSTALRMLQPLVDGGLIARGPEGRYRLGLRMVEFGQQVLEEMDLRVIARPHLLALAESARATAHLVQLVDDRVVYLDKIEGSSIRTWSRIGREVSLHTSAAGKAILAAMPAEQAERLLAGHEFRRFTDRTITDPAAFRAHLREVARDGYATDRAEFESLVHCIGTAVPGLPAAVSITLVRTGTDEPDPSALLDEVSATAAAVAADLGSAIG</sequence>
<dbReference type="SUPFAM" id="SSF55781">
    <property type="entry name" value="GAF domain-like"/>
    <property type="match status" value="1"/>
</dbReference>
<protein>
    <submittedName>
        <fullName evidence="6">IclR family transcriptional regulator</fullName>
    </submittedName>
</protein>
<dbReference type="InterPro" id="IPR050707">
    <property type="entry name" value="HTH_MetabolicPath_Reg"/>
</dbReference>
<dbReference type="InterPro" id="IPR029016">
    <property type="entry name" value="GAF-like_dom_sf"/>
</dbReference>
<dbReference type="Pfam" id="PF01614">
    <property type="entry name" value="IclR_C"/>
    <property type="match status" value="1"/>
</dbReference>
<dbReference type="InterPro" id="IPR036390">
    <property type="entry name" value="WH_DNA-bd_sf"/>
</dbReference>
<feature type="domain" description="HTH iclR-type" evidence="4">
    <location>
        <begin position="4"/>
        <end position="63"/>
    </location>
</feature>
<evidence type="ECO:0000256" key="1">
    <source>
        <dbReference type="ARBA" id="ARBA00023015"/>
    </source>
</evidence>
<dbReference type="Pfam" id="PF09339">
    <property type="entry name" value="HTH_IclR"/>
    <property type="match status" value="1"/>
</dbReference>
<dbReference type="SMART" id="SM00346">
    <property type="entry name" value="HTH_ICLR"/>
    <property type="match status" value="1"/>
</dbReference>
<keyword evidence="2" id="KW-0238">DNA-binding</keyword>
<reference evidence="6 7" key="1">
    <citation type="journal article" date="2019" name="Int. J. Syst. Evol. Microbiol.">
        <title>The Global Catalogue of Microorganisms (GCM) 10K type strain sequencing project: providing services to taxonomists for standard genome sequencing and annotation.</title>
        <authorList>
            <consortium name="The Broad Institute Genomics Platform"/>
            <consortium name="The Broad Institute Genome Sequencing Center for Infectious Disease"/>
            <person name="Wu L."/>
            <person name="Ma J."/>
        </authorList>
    </citation>
    <scope>NUCLEOTIDE SEQUENCE [LARGE SCALE GENOMIC DNA]</scope>
    <source>
        <strain evidence="6 7">JCM 16221</strain>
    </source>
</reference>
<proteinExistence type="predicted"/>
<gene>
    <name evidence="6" type="ORF">GCM10009854_28460</name>
</gene>
<dbReference type="Gene3D" id="3.30.450.40">
    <property type="match status" value="1"/>
</dbReference>
<evidence type="ECO:0000259" key="5">
    <source>
        <dbReference type="PROSITE" id="PS51078"/>
    </source>
</evidence>
<evidence type="ECO:0000313" key="7">
    <source>
        <dbReference type="Proteomes" id="UP001501218"/>
    </source>
</evidence>
<feature type="domain" description="IclR-ED" evidence="5">
    <location>
        <begin position="64"/>
        <end position="245"/>
    </location>
</feature>
<dbReference type="PROSITE" id="PS51077">
    <property type="entry name" value="HTH_ICLR"/>
    <property type="match status" value="1"/>
</dbReference>
<evidence type="ECO:0000256" key="3">
    <source>
        <dbReference type="ARBA" id="ARBA00023163"/>
    </source>
</evidence>
<dbReference type="Gene3D" id="1.10.10.10">
    <property type="entry name" value="Winged helix-like DNA-binding domain superfamily/Winged helix DNA-binding domain"/>
    <property type="match status" value="1"/>
</dbReference>
<dbReference type="InterPro" id="IPR005471">
    <property type="entry name" value="Tscrpt_reg_IclR_N"/>
</dbReference>
<keyword evidence="7" id="KW-1185">Reference proteome</keyword>
<evidence type="ECO:0000256" key="2">
    <source>
        <dbReference type="ARBA" id="ARBA00023125"/>
    </source>
</evidence>
<dbReference type="EMBL" id="BAAARA010000008">
    <property type="protein sequence ID" value="GAA2349178.1"/>
    <property type="molecule type" value="Genomic_DNA"/>
</dbReference>
<accession>A0ABN3GDH5</accession>
<dbReference type="PANTHER" id="PTHR30136">
    <property type="entry name" value="HELIX-TURN-HELIX TRANSCRIPTIONAL REGULATOR, ICLR FAMILY"/>
    <property type="match status" value="1"/>
</dbReference>
<dbReference type="InterPro" id="IPR036388">
    <property type="entry name" value="WH-like_DNA-bd_sf"/>
</dbReference>
<dbReference type="InterPro" id="IPR014757">
    <property type="entry name" value="Tscrpt_reg_IclR_C"/>
</dbReference>
<name>A0ABN3GDH5_9PSEU</name>
<comment type="caution">
    <text evidence="6">The sequence shown here is derived from an EMBL/GenBank/DDBJ whole genome shotgun (WGS) entry which is preliminary data.</text>
</comment>
<dbReference type="Proteomes" id="UP001501218">
    <property type="component" value="Unassembled WGS sequence"/>
</dbReference>
<keyword evidence="3" id="KW-0804">Transcription</keyword>
<dbReference type="SUPFAM" id="SSF46785">
    <property type="entry name" value="Winged helix' DNA-binding domain"/>
    <property type="match status" value="1"/>
</dbReference>
<keyword evidence="1" id="KW-0805">Transcription regulation</keyword>
<organism evidence="6 7">
    <name type="scientific">Saccharopolyspora halophila</name>
    <dbReference type="NCBI Taxonomy" id="405551"/>
    <lineage>
        <taxon>Bacteria</taxon>
        <taxon>Bacillati</taxon>
        <taxon>Actinomycetota</taxon>
        <taxon>Actinomycetes</taxon>
        <taxon>Pseudonocardiales</taxon>
        <taxon>Pseudonocardiaceae</taxon>
        <taxon>Saccharopolyspora</taxon>
    </lineage>
</organism>
<evidence type="ECO:0000313" key="6">
    <source>
        <dbReference type="EMBL" id="GAA2349178.1"/>
    </source>
</evidence>